<dbReference type="Pfam" id="PF00437">
    <property type="entry name" value="T2SSE"/>
    <property type="match status" value="1"/>
</dbReference>
<dbReference type="InterPro" id="IPR001482">
    <property type="entry name" value="T2SS/T4SS_dom"/>
</dbReference>
<evidence type="ECO:0000256" key="2">
    <source>
        <dbReference type="ARBA" id="ARBA00022741"/>
    </source>
</evidence>
<dbReference type="PANTHER" id="PTHR30258:SF2">
    <property type="entry name" value="COMG OPERON PROTEIN 1"/>
    <property type="match status" value="1"/>
</dbReference>
<keyword evidence="3" id="KW-0067">ATP-binding</keyword>
<dbReference type="EMBL" id="BFFO01000003">
    <property type="protein sequence ID" value="GBG96502.1"/>
    <property type="molecule type" value="Genomic_DNA"/>
</dbReference>
<dbReference type="SUPFAM" id="SSF52540">
    <property type="entry name" value="P-loop containing nucleoside triphosphate hydrolases"/>
    <property type="match status" value="1"/>
</dbReference>
<evidence type="ECO:0000313" key="6">
    <source>
        <dbReference type="Proteomes" id="UP000245021"/>
    </source>
</evidence>
<comment type="caution">
    <text evidence="5">The sequence shown here is derived from an EMBL/GenBank/DDBJ whole genome shotgun (WGS) entry which is preliminary data.</text>
</comment>
<dbReference type="InterPro" id="IPR027417">
    <property type="entry name" value="P-loop_NTPase"/>
</dbReference>
<dbReference type="Gene3D" id="3.40.50.300">
    <property type="entry name" value="P-loop containing nucleotide triphosphate hydrolases"/>
    <property type="match status" value="1"/>
</dbReference>
<feature type="domain" description="Bacterial type II secretion system protein E" evidence="4">
    <location>
        <begin position="10"/>
        <end position="270"/>
    </location>
</feature>
<dbReference type="Gene3D" id="3.30.450.90">
    <property type="match status" value="1"/>
</dbReference>
<evidence type="ECO:0000259" key="4">
    <source>
        <dbReference type="Pfam" id="PF00437"/>
    </source>
</evidence>
<dbReference type="RefSeq" id="WP_109245474.1">
    <property type="nucleotide sequence ID" value="NZ_BFFO01000003.1"/>
</dbReference>
<comment type="similarity">
    <text evidence="1">Belongs to the GSP E family.</text>
</comment>
<keyword evidence="2" id="KW-0547">Nucleotide-binding</keyword>
<dbReference type="Proteomes" id="UP000245021">
    <property type="component" value="Unassembled WGS sequence"/>
</dbReference>
<dbReference type="GO" id="GO:0016887">
    <property type="term" value="F:ATP hydrolysis activity"/>
    <property type="evidence" value="ECO:0007669"/>
    <property type="project" value="TreeGrafter"/>
</dbReference>
<dbReference type="PANTHER" id="PTHR30258">
    <property type="entry name" value="TYPE II SECRETION SYSTEM PROTEIN GSPE-RELATED"/>
    <property type="match status" value="1"/>
</dbReference>
<keyword evidence="6" id="KW-1185">Reference proteome</keyword>
<dbReference type="NCBIfam" id="NF041000">
    <property type="entry name" value="ATPase_ComGA"/>
    <property type="match status" value="1"/>
</dbReference>
<name>A0A2R5HEP0_9LACT</name>
<evidence type="ECO:0000313" key="5">
    <source>
        <dbReference type="EMBL" id="GBG96502.1"/>
    </source>
</evidence>
<proteinExistence type="inferred from homology"/>
<gene>
    <name evidence="5" type="primary">comGA</name>
    <name evidence="5" type="ORF">NtB2_00614</name>
</gene>
<accession>A0A2R5HEP0</accession>
<reference evidence="5 6" key="1">
    <citation type="journal article" date="2018" name="Genome Announc.">
        <title>Draft Genome Sequence of Lactococcus sp. Strain NtB2 (JCM 32569), Isolated from the Gut of the Higher Termite Nasutitermes takasagoensis.</title>
        <authorList>
            <person name="Noda S."/>
            <person name="Aihara C."/>
            <person name="Yuki M."/>
            <person name="Ohkuma M."/>
        </authorList>
    </citation>
    <scope>NUCLEOTIDE SEQUENCE [LARGE SCALE GENOMIC DNA]</scope>
    <source>
        <strain evidence="5 6">NtB2</strain>
    </source>
</reference>
<evidence type="ECO:0000256" key="3">
    <source>
        <dbReference type="ARBA" id="ARBA00022840"/>
    </source>
</evidence>
<dbReference type="OrthoDB" id="9808272at2"/>
<dbReference type="InterPro" id="IPR047667">
    <property type="entry name" value="ATPase_ComGA"/>
</dbReference>
<sequence length="326" mass="36515">MEAFEAQIYAKNLLEEAVSKQVQDIYLLPLGDHYQIYFRTAFTREESSHLPAGEALALMSHLKFLAGMNLGEHRRSQLGATSYELSESQVRLRLSTVGDFRGHESMVIRLLPEAGQQSLHYWDDSFFAELPKAPGLYLFAGPVGSGKTSLMYQLARKDFAGRQIMTIEDPVEIREEAFLQLQLNSVIGSDYESLIKLALRHRPELLIVGEIRDPLTARMVFRASLTGMTVFSSIHAGSIPGVISRLRDFGLRDWEIKASLKSVLYQRLIAGKGLVDLAKENFETKSPEAWNQKLSELHATGHLTAHQLEAEQIKPERATEADSADG</sequence>
<evidence type="ECO:0000256" key="1">
    <source>
        <dbReference type="ARBA" id="ARBA00006611"/>
    </source>
</evidence>
<dbReference type="AlphaFoldDB" id="A0A2R5HEP0"/>
<dbReference type="CDD" id="cd01129">
    <property type="entry name" value="PulE-GspE-like"/>
    <property type="match status" value="1"/>
</dbReference>
<protein>
    <submittedName>
        <fullName evidence="5">Competence protein ComGA</fullName>
    </submittedName>
</protein>
<dbReference type="GO" id="GO:0005886">
    <property type="term" value="C:plasma membrane"/>
    <property type="evidence" value="ECO:0007669"/>
    <property type="project" value="TreeGrafter"/>
</dbReference>
<organism evidence="5 6">
    <name type="scientific">Lactococcus termiticola</name>
    <dbReference type="NCBI Taxonomy" id="2169526"/>
    <lineage>
        <taxon>Bacteria</taxon>
        <taxon>Bacillati</taxon>
        <taxon>Bacillota</taxon>
        <taxon>Bacilli</taxon>
        <taxon>Lactobacillales</taxon>
        <taxon>Streptococcaceae</taxon>
        <taxon>Lactococcus</taxon>
    </lineage>
</organism>
<dbReference type="GO" id="GO:0005524">
    <property type="term" value="F:ATP binding"/>
    <property type="evidence" value="ECO:0007669"/>
    <property type="project" value="UniProtKB-KW"/>
</dbReference>